<dbReference type="PANTHER" id="PTHR33392:SF3">
    <property type="entry name" value="POLYISOPRENYL-TEICHOIC ACID--PEPTIDOGLYCAN TEICHOIC ACID TRANSFERASE TAGT"/>
    <property type="match status" value="1"/>
</dbReference>
<comment type="similarity">
    <text evidence="1">Belongs to the LytR/CpsA/Psr (LCP) family.</text>
</comment>
<evidence type="ECO:0000313" key="7">
    <source>
        <dbReference type="EMBL" id="GGA64891.1"/>
    </source>
</evidence>
<feature type="transmembrane region" description="Helical" evidence="5">
    <location>
        <begin position="21"/>
        <end position="39"/>
    </location>
</feature>
<dbReference type="Proteomes" id="UP000613512">
    <property type="component" value="Unassembled WGS sequence"/>
</dbReference>
<proteinExistence type="inferred from homology"/>
<keyword evidence="8" id="KW-1185">Reference proteome</keyword>
<dbReference type="Pfam" id="PF03816">
    <property type="entry name" value="LytR_cpsA_psr"/>
    <property type="match status" value="1"/>
</dbReference>
<evidence type="ECO:0000256" key="3">
    <source>
        <dbReference type="ARBA" id="ARBA00022968"/>
    </source>
</evidence>
<dbReference type="InterPro" id="IPR050922">
    <property type="entry name" value="LytR/CpsA/Psr_CW_biosynth"/>
</dbReference>
<keyword evidence="5" id="KW-0472">Membrane</keyword>
<dbReference type="NCBIfam" id="TIGR00350">
    <property type="entry name" value="lytR_cpsA_psr"/>
    <property type="match status" value="1"/>
</dbReference>
<evidence type="ECO:0000256" key="1">
    <source>
        <dbReference type="ARBA" id="ARBA00006068"/>
    </source>
</evidence>
<evidence type="ECO:0000256" key="4">
    <source>
        <dbReference type="ARBA" id="ARBA00022989"/>
    </source>
</evidence>
<evidence type="ECO:0000259" key="6">
    <source>
        <dbReference type="Pfam" id="PF03816"/>
    </source>
</evidence>
<keyword evidence="4 5" id="KW-1133">Transmembrane helix</keyword>
<gene>
    <name evidence="7" type="ORF">GCM10008025_05870</name>
</gene>
<dbReference type="AlphaFoldDB" id="A0A916RQW0"/>
<evidence type="ECO:0000256" key="5">
    <source>
        <dbReference type="SAM" id="Phobius"/>
    </source>
</evidence>
<organism evidence="7 8">
    <name type="scientific">Ornithinibacillus halotolerans</name>
    <dbReference type="NCBI Taxonomy" id="1274357"/>
    <lineage>
        <taxon>Bacteria</taxon>
        <taxon>Bacillati</taxon>
        <taxon>Bacillota</taxon>
        <taxon>Bacilli</taxon>
        <taxon>Bacillales</taxon>
        <taxon>Bacillaceae</taxon>
        <taxon>Ornithinibacillus</taxon>
    </lineage>
</organism>
<feature type="domain" description="Cell envelope-related transcriptional attenuator" evidence="6">
    <location>
        <begin position="95"/>
        <end position="242"/>
    </location>
</feature>
<reference evidence="7" key="2">
    <citation type="submission" date="2020-09" db="EMBL/GenBank/DDBJ databases">
        <authorList>
            <person name="Sun Q."/>
            <person name="Zhou Y."/>
        </authorList>
    </citation>
    <scope>NUCLEOTIDE SEQUENCE</scope>
    <source>
        <strain evidence="7">CGMCC 1.12408</strain>
    </source>
</reference>
<keyword evidence="3" id="KW-0735">Signal-anchor</keyword>
<dbReference type="InterPro" id="IPR004474">
    <property type="entry name" value="LytR_CpsA_psr"/>
</dbReference>
<sequence>MPDKDTPPTRKKRHTRKFKKRFLLIPLLAIILFGVYYFVSLYNTANQIVTDSYEDAGRDKSDLRDQAVDPNIHNVSVLIIGVDTSEHRKDQGNPRSDTLMLATLNQKEKSVKLVSIPRDSYVYIPEVGYETKINHAHAYGGVKATIDTVENLFDIPVDYFVKMNFEAFVDVVDAIDGIKVNVPYEFYESNSQDVKGAIHLMPGEQTLNGEEALALARTRKLDNDIERGKRQQEIIKAIVKKSVSLGSFFKLDNVIQAVGGNMTTNMTFDEMKSFVSYGIGGNELDIETYTLVGYDSQPAGIFYYMLDQAALEETKAMLRAHLEL</sequence>
<evidence type="ECO:0000313" key="8">
    <source>
        <dbReference type="Proteomes" id="UP000613512"/>
    </source>
</evidence>
<accession>A0A916RQW0</accession>
<keyword evidence="2 5" id="KW-0812">Transmembrane</keyword>
<dbReference type="GO" id="GO:0071555">
    <property type="term" value="P:cell wall organization"/>
    <property type="evidence" value="ECO:0007669"/>
    <property type="project" value="UniProtKB-KW"/>
</dbReference>
<evidence type="ECO:0000256" key="2">
    <source>
        <dbReference type="ARBA" id="ARBA00022692"/>
    </source>
</evidence>
<dbReference type="Gene3D" id="3.40.630.190">
    <property type="entry name" value="LCP protein"/>
    <property type="match status" value="1"/>
</dbReference>
<name>A0A916RQW0_9BACI</name>
<dbReference type="PANTHER" id="PTHR33392">
    <property type="entry name" value="POLYISOPRENYL-TEICHOIC ACID--PEPTIDOGLYCAN TEICHOIC ACID TRANSFERASE TAGU"/>
    <property type="match status" value="1"/>
</dbReference>
<dbReference type="RefSeq" id="WP_188383192.1">
    <property type="nucleotide sequence ID" value="NZ_BMEY01000002.1"/>
</dbReference>
<protein>
    <submittedName>
        <fullName evidence="7">LytR family transcriptional regulator</fullName>
    </submittedName>
</protein>
<reference evidence="7" key="1">
    <citation type="journal article" date="2014" name="Int. J. Syst. Evol. Microbiol.">
        <title>Complete genome sequence of Corynebacterium casei LMG S-19264T (=DSM 44701T), isolated from a smear-ripened cheese.</title>
        <authorList>
            <consortium name="US DOE Joint Genome Institute (JGI-PGF)"/>
            <person name="Walter F."/>
            <person name="Albersmeier A."/>
            <person name="Kalinowski J."/>
            <person name="Ruckert C."/>
        </authorList>
    </citation>
    <scope>NUCLEOTIDE SEQUENCE</scope>
    <source>
        <strain evidence="7">CGMCC 1.12408</strain>
    </source>
</reference>
<comment type="caution">
    <text evidence="7">The sequence shown here is derived from an EMBL/GenBank/DDBJ whole genome shotgun (WGS) entry which is preliminary data.</text>
</comment>
<dbReference type="EMBL" id="BMEY01000002">
    <property type="protein sequence ID" value="GGA64891.1"/>
    <property type="molecule type" value="Genomic_DNA"/>
</dbReference>